<dbReference type="Pfam" id="PF01593">
    <property type="entry name" value="Amino_oxidase"/>
    <property type="match status" value="1"/>
</dbReference>
<comment type="caution">
    <text evidence="2">The sequence shown here is derived from an EMBL/GenBank/DDBJ whole genome shotgun (WGS) entry which is preliminary data.</text>
</comment>
<dbReference type="GO" id="GO:0016491">
    <property type="term" value="F:oxidoreductase activity"/>
    <property type="evidence" value="ECO:0007669"/>
    <property type="project" value="InterPro"/>
</dbReference>
<dbReference type="Pfam" id="PF13450">
    <property type="entry name" value="NAD_binding_8"/>
    <property type="match status" value="1"/>
</dbReference>
<dbReference type="AlphaFoldDB" id="A0A8S1ISB5"/>
<gene>
    <name evidence="2" type="ORF">OSTQU699_LOCUS2501</name>
</gene>
<dbReference type="Gene3D" id="3.50.50.60">
    <property type="entry name" value="FAD/NAD(P)-binding domain"/>
    <property type="match status" value="1"/>
</dbReference>
<evidence type="ECO:0000259" key="1">
    <source>
        <dbReference type="Pfam" id="PF01593"/>
    </source>
</evidence>
<organism evidence="2 3">
    <name type="scientific">Ostreobium quekettii</name>
    <dbReference type="NCBI Taxonomy" id="121088"/>
    <lineage>
        <taxon>Eukaryota</taxon>
        <taxon>Viridiplantae</taxon>
        <taxon>Chlorophyta</taxon>
        <taxon>core chlorophytes</taxon>
        <taxon>Ulvophyceae</taxon>
        <taxon>TCBD clade</taxon>
        <taxon>Bryopsidales</taxon>
        <taxon>Ostreobineae</taxon>
        <taxon>Ostreobiaceae</taxon>
        <taxon>Ostreobium</taxon>
    </lineage>
</organism>
<reference evidence="2" key="1">
    <citation type="submission" date="2020-12" db="EMBL/GenBank/DDBJ databases">
        <authorList>
            <person name="Iha C."/>
        </authorList>
    </citation>
    <scope>NUCLEOTIDE SEQUENCE</scope>
</reference>
<dbReference type="EMBL" id="CAJHUC010000610">
    <property type="protein sequence ID" value="CAD7697140.1"/>
    <property type="molecule type" value="Genomic_DNA"/>
</dbReference>
<evidence type="ECO:0000313" key="2">
    <source>
        <dbReference type="EMBL" id="CAD7697140.1"/>
    </source>
</evidence>
<dbReference type="InterPro" id="IPR036188">
    <property type="entry name" value="FAD/NAD-bd_sf"/>
</dbReference>
<keyword evidence="3" id="KW-1185">Reference proteome</keyword>
<name>A0A8S1ISB5_9CHLO</name>
<dbReference type="SUPFAM" id="SSF51905">
    <property type="entry name" value="FAD/NAD(P)-binding domain"/>
    <property type="match status" value="1"/>
</dbReference>
<sequence>MGLRNAACAPETVTNSRDHANLCSLTCRTRLFVVQGWPPVLTLRSGALDGRAQQGAEGLPQMNLCLAVLAMALGCLVGTSVAQVGSNGGATDVNGTGDSCALVVVGAGAGGLYAAWRLVTEGVFAAEQTCIFEKTSRVGGRAYSVRGDDLPPELVAIGANAVDVGAYRASSSQHPILASLWGDMGIQTGCYQDAAFRTGDCTGECDRPTVRYVRDVHIDHDAWLNSSENSPYRFSVPWGKGQEREAPLSPFHWLVGPQAPDFVTAELEELSTGKTAAIRWAARNRILKAASGATLDGVPATQASLMHMVRNGVGGSGLKMTQEDLDFYLDSDCGSAGAPVALLLNYYELVARSTADLANGLGLGLGGGYSVPIDPATGSQIGFATQVEVLAERLAALGVDVQLGEELVGVELHDDSKALTLTFASGLEVTPAAAVLNIPPDAFEAVVRREDVRGPKALPHLGRWLDALERVPALKAYVYYDDAFWAQPGLNRTGGRMRTSEELYNSRYHDGFVRCDDNGACKGILLAQYASGDRGAPWAGTFFQDTLDNPYVQIRRNSSDPRHVQFLDELHRQLMLTHAVELERAGLNASEIVAPDVALVGVFLGRSLYGWHGRRPSSLEPGQFDEVPMEPFPGYGLHLVNEAYGPTTGWMESSLVSAERMVSHMYGLEKPAFLTEENAFEGFDPDLYYEHVIRNFTGR</sequence>
<protein>
    <recommendedName>
        <fullName evidence="1">Amine oxidase domain-containing protein</fullName>
    </recommendedName>
</protein>
<dbReference type="InterPro" id="IPR002937">
    <property type="entry name" value="Amino_oxidase"/>
</dbReference>
<dbReference type="OrthoDB" id="444235at2759"/>
<proteinExistence type="predicted"/>
<evidence type="ECO:0000313" key="3">
    <source>
        <dbReference type="Proteomes" id="UP000708148"/>
    </source>
</evidence>
<feature type="domain" description="Amine oxidase" evidence="1">
    <location>
        <begin position="387"/>
        <end position="539"/>
    </location>
</feature>
<dbReference type="Proteomes" id="UP000708148">
    <property type="component" value="Unassembled WGS sequence"/>
</dbReference>
<accession>A0A8S1ISB5</accession>